<dbReference type="EMBL" id="BCMH01000008">
    <property type="protein sequence ID" value="GAX03633.1"/>
    <property type="molecule type" value="Genomic_DNA"/>
</dbReference>
<gene>
    <name evidence="1" type="ORF">IWT140_01258</name>
</gene>
<dbReference type="AlphaFoldDB" id="A0A1Z5IPG3"/>
<evidence type="ECO:0000313" key="2">
    <source>
        <dbReference type="Proteomes" id="UP000198430"/>
    </source>
</evidence>
<protein>
    <submittedName>
        <fullName evidence="1">Uncharacterized protein</fullName>
    </submittedName>
</protein>
<comment type="caution">
    <text evidence="1">The sequence shown here is derived from an EMBL/GenBank/DDBJ whole genome shotgun (WGS) entry which is preliminary data.</text>
</comment>
<accession>A0A1Z5IPG3</accession>
<dbReference type="Proteomes" id="UP000198430">
    <property type="component" value="Unassembled WGS sequence"/>
</dbReference>
<keyword evidence="2" id="KW-1185">Reference proteome</keyword>
<name>A0A1Z5IPG3_9LACO</name>
<reference evidence="1 2" key="1">
    <citation type="submission" date="2015-11" db="EMBL/GenBank/DDBJ databases">
        <title>Draft genome sequences of new species of the genus Lactobacillus isolated from orchardgrass silage.</title>
        <authorList>
            <person name="Tohno M."/>
            <person name="Tanizawa Y."/>
            <person name="Arita M."/>
        </authorList>
    </citation>
    <scope>NUCLEOTIDE SEQUENCE [LARGE SCALE GENOMIC DNA]</scope>
    <source>
        <strain evidence="1 2">IWT140</strain>
    </source>
</reference>
<sequence>MEVGIKSSDDSDIQITHIISFLSANEVQFLIEPTDPGRVTHTFY</sequence>
<organism evidence="1 2">
    <name type="scientific">Secundilactobacillus pentosiphilus</name>
    <dbReference type="NCBI Taxonomy" id="1714682"/>
    <lineage>
        <taxon>Bacteria</taxon>
        <taxon>Bacillati</taxon>
        <taxon>Bacillota</taxon>
        <taxon>Bacilli</taxon>
        <taxon>Lactobacillales</taxon>
        <taxon>Lactobacillaceae</taxon>
        <taxon>Secundilactobacillus</taxon>
    </lineage>
</organism>
<evidence type="ECO:0000313" key="1">
    <source>
        <dbReference type="EMBL" id="GAX03633.1"/>
    </source>
</evidence>
<proteinExistence type="predicted"/>